<protein>
    <submittedName>
        <fullName evidence="1">Uncharacterized protein</fullName>
    </submittedName>
</protein>
<sequence length="75" mass="8581">MESQITSTSILETRKTRTSPALTIGNLYSYDLMEKTKAKAYQIMDFNLDNFGDIYIFLKKVSKSGKPYPSAYQDI</sequence>
<name>A0A2A3E9J2_APICC</name>
<reference evidence="1 2" key="1">
    <citation type="submission" date="2014-07" db="EMBL/GenBank/DDBJ databases">
        <title>Genomic and transcriptomic analysis on Apis cerana provide comprehensive insights into honey bee biology.</title>
        <authorList>
            <person name="Diao Q."/>
            <person name="Sun L."/>
            <person name="Zheng H."/>
            <person name="Zheng H."/>
            <person name="Xu S."/>
            <person name="Wang S."/>
            <person name="Zeng Z."/>
            <person name="Hu F."/>
            <person name="Su S."/>
            <person name="Wu J."/>
        </authorList>
    </citation>
    <scope>NUCLEOTIDE SEQUENCE [LARGE SCALE GENOMIC DNA]</scope>
    <source>
        <tissue evidence="1">Pupae without intestine</tissue>
    </source>
</reference>
<organism evidence="1 2">
    <name type="scientific">Apis cerana cerana</name>
    <name type="common">Oriental honeybee</name>
    <dbReference type="NCBI Taxonomy" id="94128"/>
    <lineage>
        <taxon>Eukaryota</taxon>
        <taxon>Metazoa</taxon>
        <taxon>Ecdysozoa</taxon>
        <taxon>Arthropoda</taxon>
        <taxon>Hexapoda</taxon>
        <taxon>Insecta</taxon>
        <taxon>Pterygota</taxon>
        <taxon>Neoptera</taxon>
        <taxon>Endopterygota</taxon>
        <taxon>Hymenoptera</taxon>
        <taxon>Apocrita</taxon>
        <taxon>Aculeata</taxon>
        <taxon>Apoidea</taxon>
        <taxon>Anthophila</taxon>
        <taxon>Apidae</taxon>
        <taxon>Apis</taxon>
    </lineage>
</organism>
<accession>A0A2A3E9J2</accession>
<evidence type="ECO:0000313" key="1">
    <source>
        <dbReference type="EMBL" id="PBC27952.1"/>
    </source>
</evidence>
<keyword evidence="2" id="KW-1185">Reference proteome</keyword>
<dbReference type="Proteomes" id="UP000242457">
    <property type="component" value="Unassembled WGS sequence"/>
</dbReference>
<proteinExistence type="predicted"/>
<dbReference type="EMBL" id="KZ288327">
    <property type="protein sequence ID" value="PBC27952.1"/>
    <property type="molecule type" value="Genomic_DNA"/>
</dbReference>
<dbReference type="AlphaFoldDB" id="A0A2A3E9J2"/>
<evidence type="ECO:0000313" key="2">
    <source>
        <dbReference type="Proteomes" id="UP000242457"/>
    </source>
</evidence>
<gene>
    <name evidence="1" type="ORF">APICC_03912</name>
</gene>